<dbReference type="InterPro" id="IPR015943">
    <property type="entry name" value="WD40/YVTN_repeat-like_dom_sf"/>
</dbReference>
<dbReference type="InterPro" id="IPR036322">
    <property type="entry name" value="WD40_repeat_dom_sf"/>
</dbReference>
<evidence type="ECO:0000313" key="6">
    <source>
        <dbReference type="Proteomes" id="UP001211065"/>
    </source>
</evidence>
<dbReference type="PROSITE" id="PS50082">
    <property type="entry name" value="WD_REPEATS_2"/>
    <property type="match status" value="2"/>
</dbReference>
<feature type="compositionally biased region" description="Polar residues" evidence="4">
    <location>
        <begin position="209"/>
        <end position="226"/>
    </location>
</feature>
<dbReference type="Proteomes" id="UP001211065">
    <property type="component" value="Unassembled WGS sequence"/>
</dbReference>
<comment type="caution">
    <text evidence="5">The sequence shown here is derived from an EMBL/GenBank/DDBJ whole genome shotgun (WGS) entry which is preliminary data.</text>
</comment>
<evidence type="ECO:0000256" key="3">
    <source>
        <dbReference type="PROSITE-ProRule" id="PRU00221"/>
    </source>
</evidence>
<feature type="repeat" description="WD" evidence="3">
    <location>
        <begin position="274"/>
        <end position="316"/>
    </location>
</feature>
<dbReference type="PROSITE" id="PS00678">
    <property type="entry name" value="WD_REPEATS_1"/>
    <property type="match status" value="1"/>
</dbReference>
<name>A0AAD5XVW1_9FUNG</name>
<organism evidence="5 6">
    <name type="scientific">Clydaea vesicula</name>
    <dbReference type="NCBI Taxonomy" id="447962"/>
    <lineage>
        <taxon>Eukaryota</taxon>
        <taxon>Fungi</taxon>
        <taxon>Fungi incertae sedis</taxon>
        <taxon>Chytridiomycota</taxon>
        <taxon>Chytridiomycota incertae sedis</taxon>
        <taxon>Chytridiomycetes</taxon>
        <taxon>Lobulomycetales</taxon>
        <taxon>Lobulomycetaceae</taxon>
        <taxon>Clydaea</taxon>
    </lineage>
</organism>
<dbReference type="InterPro" id="IPR045159">
    <property type="entry name" value="DCAF7-like"/>
</dbReference>
<keyword evidence="1 3" id="KW-0853">WD repeat</keyword>
<dbReference type="PANTHER" id="PTHR19919">
    <property type="entry name" value="WD REPEAT CONTAINING PROTEIN"/>
    <property type="match status" value="1"/>
</dbReference>
<dbReference type="PROSITE" id="PS50294">
    <property type="entry name" value="WD_REPEATS_REGION"/>
    <property type="match status" value="1"/>
</dbReference>
<evidence type="ECO:0000256" key="2">
    <source>
        <dbReference type="ARBA" id="ARBA00022737"/>
    </source>
</evidence>
<proteinExistence type="predicted"/>
<dbReference type="SUPFAM" id="SSF50978">
    <property type="entry name" value="WD40 repeat-like"/>
    <property type="match status" value="1"/>
</dbReference>
<feature type="repeat" description="WD" evidence="3">
    <location>
        <begin position="163"/>
        <end position="204"/>
    </location>
</feature>
<evidence type="ECO:0000313" key="5">
    <source>
        <dbReference type="EMBL" id="KAJ3209986.1"/>
    </source>
</evidence>
<dbReference type="Gene3D" id="2.130.10.10">
    <property type="entry name" value="YVTN repeat-like/Quinoprotein amine dehydrogenase"/>
    <property type="match status" value="1"/>
</dbReference>
<gene>
    <name evidence="5" type="primary">DCAF7</name>
    <name evidence="5" type="ORF">HK099_008388</name>
</gene>
<dbReference type="SMART" id="SM00320">
    <property type="entry name" value="WD40"/>
    <property type="match status" value="4"/>
</dbReference>
<dbReference type="EMBL" id="JADGJW010000914">
    <property type="protein sequence ID" value="KAJ3209986.1"/>
    <property type="molecule type" value="Genomic_DNA"/>
</dbReference>
<keyword evidence="2" id="KW-0677">Repeat</keyword>
<feature type="region of interest" description="Disordered" evidence="4">
    <location>
        <begin position="208"/>
        <end position="228"/>
    </location>
</feature>
<reference evidence="5" key="1">
    <citation type="submission" date="2020-05" db="EMBL/GenBank/DDBJ databases">
        <title>Phylogenomic resolution of chytrid fungi.</title>
        <authorList>
            <person name="Stajich J.E."/>
            <person name="Amses K."/>
            <person name="Simmons R."/>
            <person name="Seto K."/>
            <person name="Myers J."/>
            <person name="Bonds A."/>
            <person name="Quandt C.A."/>
            <person name="Barry K."/>
            <person name="Liu P."/>
            <person name="Grigoriev I."/>
            <person name="Longcore J.E."/>
            <person name="James T.Y."/>
        </authorList>
    </citation>
    <scope>NUCLEOTIDE SEQUENCE</scope>
    <source>
        <strain evidence="5">JEL0476</strain>
    </source>
</reference>
<accession>A0AAD5XVW1</accession>
<evidence type="ECO:0000256" key="4">
    <source>
        <dbReference type="SAM" id="MobiDB-lite"/>
    </source>
</evidence>
<evidence type="ECO:0000256" key="1">
    <source>
        <dbReference type="ARBA" id="ARBA00022574"/>
    </source>
</evidence>
<sequence length="356" mass="39429">MDLKKEQYKYVAPWQVYALNWSAKPGQFKLGFGSFVEEYKNQISVTTLRNNELVHLATADVNYPVTKLMWSPSKAAGPDLLATTGDYLRIWDLKQEEHELPQLVSRTRLGNNRRAVPNQKKEISAPLTSFDWNEADPSMIVTSSIDTTCTVWNIETGQAKTQLIAHDKHVFDVAFAKGTDIFASVGADGSVRMFDLRALEHSTILYETPPQNSTTKTDLQSAQQKGGANLTDPTPLLRLTWSKQDPNYIATFQANSNSVIILDVRTPATPVSTINGHTKAVNSVAWAPHSSGYLCSAGDDSQALIWDLSQMSKTKVVQDPILAFTAEGEINQLAWNNVFSDWIAITVGNTIQALRV</sequence>
<dbReference type="Pfam" id="PF00400">
    <property type="entry name" value="WD40"/>
    <property type="match status" value="2"/>
</dbReference>
<protein>
    <submittedName>
        <fullName evidence="5">Ddb1 and cul4 associated factor 7</fullName>
    </submittedName>
</protein>
<dbReference type="InterPro" id="IPR019775">
    <property type="entry name" value="WD40_repeat_CS"/>
</dbReference>
<dbReference type="InterPro" id="IPR001680">
    <property type="entry name" value="WD40_rpt"/>
</dbReference>
<dbReference type="AlphaFoldDB" id="A0AAD5XVW1"/>
<keyword evidence="6" id="KW-1185">Reference proteome</keyword>